<organism evidence="1 2">
    <name type="scientific">Lentzea kristufekii</name>
    <dbReference type="NCBI Taxonomy" id="3095430"/>
    <lineage>
        <taxon>Bacteria</taxon>
        <taxon>Bacillati</taxon>
        <taxon>Actinomycetota</taxon>
        <taxon>Actinomycetes</taxon>
        <taxon>Pseudonocardiales</taxon>
        <taxon>Pseudonocardiaceae</taxon>
        <taxon>Lentzea</taxon>
    </lineage>
</organism>
<protein>
    <recommendedName>
        <fullName evidence="3">Tetratricopeptide repeat-containing protein</fullName>
    </recommendedName>
</protein>
<dbReference type="Gene3D" id="1.25.40.10">
    <property type="entry name" value="Tetratricopeptide repeat domain"/>
    <property type="match status" value="1"/>
</dbReference>
<dbReference type="Proteomes" id="UP001271792">
    <property type="component" value="Unassembled WGS sequence"/>
</dbReference>
<gene>
    <name evidence="1" type="ORF">SK571_11280</name>
</gene>
<reference evidence="1 2" key="1">
    <citation type="submission" date="2023-11" db="EMBL/GenBank/DDBJ databases">
        <title>Lentzea sokolovensis, sp. nov., Lentzea kristufkii, sp. nov., and Lentzea miocenensis, sp. nov., rare actinobacteria from Sokolov Coal Basin, Miocene lacustrine sediment, Czech Republic.</title>
        <authorList>
            <person name="Lara A."/>
            <person name="Kotroba L."/>
            <person name="Nouioui I."/>
            <person name="Neumann-Schaal M."/>
            <person name="Mast Y."/>
            <person name="Chronakova A."/>
        </authorList>
    </citation>
    <scope>NUCLEOTIDE SEQUENCE [LARGE SCALE GENOMIC DNA]</scope>
    <source>
        <strain evidence="1 2">BCCO 10_0798</strain>
    </source>
</reference>
<evidence type="ECO:0000313" key="2">
    <source>
        <dbReference type="Proteomes" id="UP001271792"/>
    </source>
</evidence>
<name>A0ABU4TPG6_9PSEU</name>
<accession>A0ABU4TPG6</accession>
<proteinExistence type="predicted"/>
<dbReference type="InterPro" id="IPR011990">
    <property type="entry name" value="TPR-like_helical_dom_sf"/>
</dbReference>
<comment type="caution">
    <text evidence="1">The sequence shown here is derived from an EMBL/GenBank/DDBJ whole genome shotgun (WGS) entry which is preliminary data.</text>
</comment>
<keyword evidence="2" id="KW-1185">Reference proteome</keyword>
<evidence type="ECO:0008006" key="3">
    <source>
        <dbReference type="Google" id="ProtNLM"/>
    </source>
</evidence>
<evidence type="ECO:0000313" key="1">
    <source>
        <dbReference type="EMBL" id="MDX8049964.1"/>
    </source>
</evidence>
<dbReference type="EMBL" id="JAXAVV010000004">
    <property type="protein sequence ID" value="MDX8049964.1"/>
    <property type="molecule type" value="Genomic_DNA"/>
</dbReference>
<dbReference type="RefSeq" id="WP_319983979.1">
    <property type="nucleotide sequence ID" value="NZ_JAXAVV010000004.1"/>
</dbReference>
<sequence length="564" mass="60920">MPEELERWRERVRDAGLGFADDPITLALTLALPALFPFRDRRSAEALLTALPGFAARRYDVHRTAEVLTPVESGHELVREALNAYGEADRGADVLVDALRAVAPADRPHALEALFRLAGTGDVAAQAADLALSQALSDAPDDYLPALARASASVTDTARLIALLRQAFPVVSDETALDTYLSLPRHDTRLASAAAEVALDLFTRRGEATEPDPEREPSALIDIELAVRMLDGHRPDDAAAFAQRGAENAGPPELRVRALVVLCRASAALGHHWYARQKADEAVAIARGLGHEILLFDALQCVVTSNDAVQNHARAAAVSLEVLELSRGLEPSDQAAALGLACAVHTGEPGRAAEFAAESVALLRDLADRDPARHLPRYVAALDVHATALDRAGQDAFDVGQQALLLIQDLHRQDPDSYGPQYAQVVLNFSNRLAARGDHANALEGYLTATRVLYALVQRFPSAYAAMCATATGALALCFAELHRWSEAENAIRGTITLQRGCVRESQTWVIPDLLGSLQFLKLCLSRARQFAELPALEAEEQALQRLHERYRTLSESAAPPPPD</sequence>